<keyword evidence="3" id="KW-1185">Reference proteome</keyword>
<protein>
    <submittedName>
        <fullName evidence="2">Uncharacterized protein</fullName>
    </submittedName>
</protein>
<organism evidence="2 3">
    <name type="scientific">Ustilago hordei</name>
    <name type="common">Barley covered smut fungus</name>
    <dbReference type="NCBI Taxonomy" id="120017"/>
    <lineage>
        <taxon>Eukaryota</taxon>
        <taxon>Fungi</taxon>
        <taxon>Dikarya</taxon>
        <taxon>Basidiomycota</taxon>
        <taxon>Ustilaginomycotina</taxon>
        <taxon>Ustilaginomycetes</taxon>
        <taxon>Ustilaginales</taxon>
        <taxon>Ustilaginaceae</taxon>
        <taxon>Ustilago</taxon>
    </lineage>
</organism>
<comment type="caution">
    <text evidence="2">The sequence shown here is derived from an EMBL/GenBank/DDBJ whole genome shotgun (WGS) entry which is preliminary data.</text>
</comment>
<name>I2G4L7_USTHO</name>
<dbReference type="Proteomes" id="UP000006174">
    <property type="component" value="Unassembled WGS sequence"/>
</dbReference>
<dbReference type="HOGENOM" id="CLU_2238629_0_0_1"/>
<reference evidence="2 3" key="1">
    <citation type="journal article" date="2012" name="Plant Cell">
        <title>Genome comparison of barley and maize smut fungi reveals targeted loss of RNA silencing components and species-specific presence of transposable elements.</title>
        <authorList>
            <person name="Laurie J.D."/>
            <person name="Ali S."/>
            <person name="Linning R."/>
            <person name="Mannhaupt G."/>
            <person name="Wong P."/>
            <person name="Gueldener U."/>
            <person name="Muensterkoetter M."/>
            <person name="Moore R."/>
            <person name="Kahmann R."/>
            <person name="Bakkeren G."/>
            <person name="Schirawski J."/>
        </authorList>
    </citation>
    <scope>NUCLEOTIDE SEQUENCE [LARGE SCALE GENOMIC DNA]</scope>
    <source>
        <strain evidence="3">Uh4875-4</strain>
    </source>
</reference>
<evidence type="ECO:0000256" key="1">
    <source>
        <dbReference type="SAM" id="MobiDB-lite"/>
    </source>
</evidence>
<dbReference type="AlphaFoldDB" id="I2G4L7"/>
<proteinExistence type="predicted"/>
<gene>
    <name evidence="2" type="ORF">UHOR_16363</name>
</gene>
<evidence type="ECO:0000313" key="3">
    <source>
        <dbReference type="Proteomes" id="UP000006174"/>
    </source>
</evidence>
<evidence type="ECO:0000313" key="2">
    <source>
        <dbReference type="EMBL" id="CCF54110.1"/>
    </source>
</evidence>
<accession>I2G4L7</accession>
<dbReference type="EMBL" id="CAGI01000188">
    <property type="protein sequence ID" value="CCF54110.1"/>
    <property type="molecule type" value="Genomic_DNA"/>
</dbReference>
<sequence length="105" mass="11721">MKHPKPSPLPQAAQHLQLPTSGKDLLNPATTSDLFLTKWACDMAWSHPFHSIKHELDALQSWHVDLGFNLDGFTHSWLERAVQGIKHTHGLHPAASKLPITLPLL</sequence>
<feature type="region of interest" description="Disordered" evidence="1">
    <location>
        <begin position="1"/>
        <end position="25"/>
    </location>
</feature>